<dbReference type="Proteomes" id="UP000447434">
    <property type="component" value="Chromosome 2"/>
</dbReference>
<comment type="caution">
    <text evidence="3">The sequence shown here is derived from an EMBL/GenBank/DDBJ whole genome shotgun (WGS) entry which is preliminary data.</text>
</comment>
<name>A0A6A4QW98_LUPAL</name>
<keyword evidence="2" id="KW-0812">Transmembrane</keyword>
<keyword evidence="2" id="KW-0472">Membrane</keyword>
<dbReference type="FunFam" id="2.40.128.330:FF:000001">
    <property type="entry name" value="Magnesium transporter MRS2-1"/>
    <property type="match status" value="1"/>
</dbReference>
<dbReference type="GO" id="GO:0015095">
    <property type="term" value="F:magnesium ion transmembrane transporter activity"/>
    <property type="evidence" value="ECO:0007669"/>
    <property type="project" value="TreeGrafter"/>
</dbReference>
<accession>A0A6A4QW98</accession>
<evidence type="ECO:0000313" key="4">
    <source>
        <dbReference type="Proteomes" id="UP000447434"/>
    </source>
</evidence>
<evidence type="ECO:0000256" key="1">
    <source>
        <dbReference type="ARBA" id="ARBA00007535"/>
    </source>
</evidence>
<reference evidence="4" key="1">
    <citation type="journal article" date="2020" name="Nat. Commun.">
        <title>Genome sequence of the cluster root forming white lupin.</title>
        <authorList>
            <person name="Hufnagel B."/>
            <person name="Marques A."/>
            <person name="Soriano A."/>
            <person name="Marques L."/>
            <person name="Divol F."/>
            <person name="Doumas P."/>
            <person name="Sallet E."/>
            <person name="Mancinotti D."/>
            <person name="Carrere S."/>
            <person name="Marande W."/>
            <person name="Arribat S."/>
            <person name="Keller J."/>
            <person name="Huneau C."/>
            <person name="Blein T."/>
            <person name="Aime D."/>
            <person name="Laguerre M."/>
            <person name="Taylor J."/>
            <person name="Schubert V."/>
            <person name="Nelson M."/>
            <person name="Geu-Flores F."/>
            <person name="Crespi M."/>
            <person name="Gallardo-Guerrero K."/>
            <person name="Delaux P.-M."/>
            <person name="Salse J."/>
            <person name="Berges H."/>
            <person name="Guyot R."/>
            <person name="Gouzy J."/>
            <person name="Peret B."/>
        </authorList>
    </citation>
    <scope>NUCLEOTIDE SEQUENCE [LARGE SCALE GENOMIC DNA]</scope>
    <source>
        <strain evidence="4">cv. Amiga</strain>
    </source>
</reference>
<gene>
    <name evidence="3" type="ORF">Lalb_Chr02g0150061</name>
</gene>
<dbReference type="Gene3D" id="2.40.128.330">
    <property type="match status" value="1"/>
</dbReference>
<keyword evidence="2" id="KW-1133">Transmembrane helix</keyword>
<feature type="transmembrane region" description="Helical" evidence="2">
    <location>
        <begin position="100"/>
        <end position="118"/>
    </location>
</feature>
<comment type="similarity">
    <text evidence="1">Belongs to the CorA metal ion transporter (MIT) (TC 1.A.35.5) family.</text>
</comment>
<dbReference type="OrthoDB" id="10251508at2759"/>
<dbReference type="InterPro" id="IPR039204">
    <property type="entry name" value="MRS2-like"/>
</dbReference>
<keyword evidence="4" id="KW-1185">Reference proteome</keyword>
<evidence type="ECO:0000256" key="2">
    <source>
        <dbReference type="SAM" id="Phobius"/>
    </source>
</evidence>
<dbReference type="Pfam" id="PF22099">
    <property type="entry name" value="MRS2-like"/>
    <property type="match status" value="1"/>
</dbReference>
<organism evidence="3 4">
    <name type="scientific">Lupinus albus</name>
    <name type="common">White lupine</name>
    <name type="synonym">Lupinus termis</name>
    <dbReference type="NCBI Taxonomy" id="3870"/>
    <lineage>
        <taxon>Eukaryota</taxon>
        <taxon>Viridiplantae</taxon>
        <taxon>Streptophyta</taxon>
        <taxon>Embryophyta</taxon>
        <taxon>Tracheophyta</taxon>
        <taxon>Spermatophyta</taxon>
        <taxon>Magnoliopsida</taxon>
        <taxon>eudicotyledons</taxon>
        <taxon>Gunneridae</taxon>
        <taxon>Pentapetalae</taxon>
        <taxon>rosids</taxon>
        <taxon>fabids</taxon>
        <taxon>Fabales</taxon>
        <taxon>Fabaceae</taxon>
        <taxon>Papilionoideae</taxon>
        <taxon>50 kb inversion clade</taxon>
        <taxon>genistoids sensu lato</taxon>
        <taxon>core genistoids</taxon>
        <taxon>Genisteae</taxon>
        <taxon>Lupinus</taxon>
    </lineage>
</organism>
<dbReference type="AlphaFoldDB" id="A0A6A4QW98"/>
<dbReference type="PANTHER" id="PTHR13890:SF31">
    <property type="entry name" value="MAGNESIUM TRANSPORTER MRS2-2-RELATED"/>
    <property type="match status" value="1"/>
</dbReference>
<protein>
    <submittedName>
        <fullName evidence="3">Uncharacterized protein</fullName>
    </submittedName>
</protein>
<evidence type="ECO:0000313" key="3">
    <source>
        <dbReference type="EMBL" id="KAE9619145.1"/>
    </source>
</evidence>
<sequence length="129" mass="14543">MAQDGSVVYADPLLVVNRTHSANSWIVFDATGQGSMLDVDKYAIMHRIQIHARDLRILDPLLSYPSTILARERAIVLNLEHIKAIITAEEMVLRSLNDGMKIFCPGLGLCLYLCLVPIKLHYSIKRKKL</sequence>
<proteinExistence type="inferred from homology"/>
<dbReference type="EMBL" id="WOCE01000002">
    <property type="protein sequence ID" value="KAE9619145.1"/>
    <property type="molecule type" value="Genomic_DNA"/>
</dbReference>
<dbReference type="PANTHER" id="PTHR13890">
    <property type="entry name" value="RNA SPLICING PROTEIN MRS2, MITOCHONDRIAL"/>
    <property type="match status" value="1"/>
</dbReference>